<name>A0A942URI9_9BACI</name>
<organism evidence="7 8">
    <name type="scientific">Lederbergia citrea</name>
    <dbReference type="NCBI Taxonomy" id="2833581"/>
    <lineage>
        <taxon>Bacteria</taxon>
        <taxon>Bacillati</taxon>
        <taxon>Bacillota</taxon>
        <taxon>Bacilli</taxon>
        <taxon>Bacillales</taxon>
        <taxon>Bacillaceae</taxon>
        <taxon>Lederbergia</taxon>
    </lineage>
</organism>
<dbReference type="GO" id="GO:0005829">
    <property type="term" value="C:cytosol"/>
    <property type="evidence" value="ECO:0007669"/>
    <property type="project" value="TreeGrafter"/>
</dbReference>
<dbReference type="PANTHER" id="PTHR24567:SF74">
    <property type="entry name" value="HTH-TYPE TRANSCRIPTIONAL REGULATOR ARCR"/>
    <property type="match status" value="1"/>
</dbReference>
<dbReference type="InterPro" id="IPR018490">
    <property type="entry name" value="cNMP-bd_dom_sf"/>
</dbReference>
<feature type="domain" description="Cyclic nucleotide-binding" evidence="5">
    <location>
        <begin position="37"/>
        <end position="115"/>
    </location>
</feature>
<evidence type="ECO:0000313" key="7">
    <source>
        <dbReference type="EMBL" id="MBS4224297.1"/>
    </source>
</evidence>
<evidence type="ECO:0000259" key="5">
    <source>
        <dbReference type="PROSITE" id="PS50042"/>
    </source>
</evidence>
<dbReference type="Gene3D" id="1.10.10.10">
    <property type="entry name" value="Winged helix-like DNA-binding domain superfamily/Winged helix DNA-binding domain"/>
    <property type="match status" value="1"/>
</dbReference>
<dbReference type="InterPro" id="IPR012318">
    <property type="entry name" value="HTH_CRP"/>
</dbReference>
<sequence>MKKGGILVNEKIDDYSADLKGLLSIAHSEIELKKDTYLFQEGDKADDIYFIHSGKVRIGKLTPDGRELTFRICSEEDFIGEITLFCAPSTYTVHAKVLEDGVCAKIKKEDLEENLLLNPGLNIEFMKRMGIHHQKSQSKFRDLLLHGKKGALYSTLIRMTNSFGVNKEDGILIDLSLTNQELANFCGMSREVVNRMLGALKKDGIISVSDGKILIHDLQFLKKEIHCENCPIEICNID</sequence>
<keyword evidence="8" id="KW-1185">Reference proteome</keyword>
<evidence type="ECO:0000313" key="8">
    <source>
        <dbReference type="Proteomes" id="UP000676456"/>
    </source>
</evidence>
<protein>
    <submittedName>
        <fullName evidence="7">Crp/Fnr family transcriptional regulator</fullName>
    </submittedName>
</protein>
<dbReference type="CDD" id="cd00092">
    <property type="entry name" value="HTH_CRP"/>
    <property type="match status" value="1"/>
</dbReference>
<dbReference type="InterPro" id="IPR014710">
    <property type="entry name" value="RmlC-like_jellyroll"/>
</dbReference>
<reference evidence="7 8" key="1">
    <citation type="submission" date="2021-05" db="EMBL/GenBank/DDBJ databases">
        <title>Novel Bacillus species.</title>
        <authorList>
            <person name="Liu G."/>
        </authorList>
    </citation>
    <scope>NUCLEOTIDE SEQUENCE [LARGE SCALE GENOMIC DNA]</scope>
    <source>
        <strain evidence="7 8">FJAT-49682</strain>
    </source>
</reference>
<dbReference type="PANTHER" id="PTHR24567">
    <property type="entry name" value="CRP FAMILY TRANSCRIPTIONAL REGULATORY PROTEIN"/>
    <property type="match status" value="1"/>
</dbReference>
<evidence type="ECO:0000256" key="1">
    <source>
        <dbReference type="ARBA" id="ARBA00023015"/>
    </source>
</evidence>
<keyword evidence="4" id="KW-0804">Transcription</keyword>
<proteinExistence type="predicted"/>
<evidence type="ECO:0000256" key="2">
    <source>
        <dbReference type="ARBA" id="ARBA00023125"/>
    </source>
</evidence>
<dbReference type="PROSITE" id="PS50042">
    <property type="entry name" value="CNMP_BINDING_3"/>
    <property type="match status" value="1"/>
</dbReference>
<dbReference type="InterPro" id="IPR036390">
    <property type="entry name" value="WH_DNA-bd_sf"/>
</dbReference>
<evidence type="ECO:0000256" key="4">
    <source>
        <dbReference type="ARBA" id="ARBA00023163"/>
    </source>
</evidence>
<dbReference type="Gene3D" id="2.60.120.10">
    <property type="entry name" value="Jelly Rolls"/>
    <property type="match status" value="1"/>
</dbReference>
<dbReference type="Pfam" id="PF00027">
    <property type="entry name" value="cNMP_binding"/>
    <property type="match status" value="1"/>
</dbReference>
<dbReference type="CDD" id="cd00038">
    <property type="entry name" value="CAP_ED"/>
    <property type="match status" value="1"/>
</dbReference>
<dbReference type="SUPFAM" id="SSF51206">
    <property type="entry name" value="cAMP-binding domain-like"/>
    <property type="match status" value="1"/>
</dbReference>
<dbReference type="SUPFAM" id="SSF46785">
    <property type="entry name" value="Winged helix' DNA-binding domain"/>
    <property type="match status" value="1"/>
</dbReference>
<dbReference type="AlphaFoldDB" id="A0A942URI9"/>
<dbReference type="EMBL" id="JAGYPN010000003">
    <property type="protein sequence ID" value="MBS4224297.1"/>
    <property type="molecule type" value="Genomic_DNA"/>
</dbReference>
<dbReference type="InterPro" id="IPR036388">
    <property type="entry name" value="WH-like_DNA-bd_sf"/>
</dbReference>
<feature type="domain" description="HTH crp-type" evidence="6">
    <location>
        <begin position="146"/>
        <end position="219"/>
    </location>
</feature>
<keyword evidence="1" id="KW-0805">Transcription regulation</keyword>
<keyword evidence="2" id="KW-0238">DNA-binding</keyword>
<accession>A0A942URI9</accession>
<dbReference type="Proteomes" id="UP000676456">
    <property type="component" value="Unassembled WGS sequence"/>
</dbReference>
<dbReference type="Pfam" id="PF13545">
    <property type="entry name" value="HTH_Crp_2"/>
    <property type="match status" value="1"/>
</dbReference>
<keyword evidence="3" id="KW-0010">Activator</keyword>
<dbReference type="SMART" id="SM00419">
    <property type="entry name" value="HTH_CRP"/>
    <property type="match status" value="1"/>
</dbReference>
<dbReference type="SMART" id="SM00100">
    <property type="entry name" value="cNMP"/>
    <property type="match status" value="1"/>
</dbReference>
<gene>
    <name evidence="7" type="ORF">KHA91_16370</name>
</gene>
<dbReference type="InterPro" id="IPR000595">
    <property type="entry name" value="cNMP-bd_dom"/>
</dbReference>
<evidence type="ECO:0000256" key="3">
    <source>
        <dbReference type="ARBA" id="ARBA00023159"/>
    </source>
</evidence>
<evidence type="ECO:0000259" key="6">
    <source>
        <dbReference type="PROSITE" id="PS51063"/>
    </source>
</evidence>
<dbReference type="InterPro" id="IPR050397">
    <property type="entry name" value="Env_Response_Regulators"/>
</dbReference>
<comment type="caution">
    <text evidence="7">The sequence shown here is derived from an EMBL/GenBank/DDBJ whole genome shotgun (WGS) entry which is preliminary data.</text>
</comment>
<dbReference type="PRINTS" id="PR00034">
    <property type="entry name" value="HTHCRP"/>
</dbReference>
<dbReference type="GO" id="GO:0003700">
    <property type="term" value="F:DNA-binding transcription factor activity"/>
    <property type="evidence" value="ECO:0007669"/>
    <property type="project" value="TreeGrafter"/>
</dbReference>
<dbReference type="GO" id="GO:0003677">
    <property type="term" value="F:DNA binding"/>
    <property type="evidence" value="ECO:0007669"/>
    <property type="project" value="UniProtKB-KW"/>
</dbReference>
<dbReference type="RefSeq" id="WP_213099322.1">
    <property type="nucleotide sequence ID" value="NZ_JAGYPN010000003.1"/>
</dbReference>
<dbReference type="PROSITE" id="PS51063">
    <property type="entry name" value="HTH_CRP_2"/>
    <property type="match status" value="1"/>
</dbReference>